<keyword evidence="3" id="KW-1185">Reference proteome</keyword>
<dbReference type="HOGENOM" id="CLU_3285109_0_0_10"/>
<sequence length="40" mass="4746">MMYQGDIFWLEQVIAYCIAGLLVYIIDKINSKKHIKDIEE</sequence>
<dbReference type="AlphaFoldDB" id="K9DZB5"/>
<dbReference type="PATRIC" id="fig|742727.4.peg.1769"/>
<dbReference type="Proteomes" id="UP000009872">
    <property type="component" value="Unassembled WGS sequence"/>
</dbReference>
<reference evidence="2 3" key="1">
    <citation type="submission" date="2012-09" db="EMBL/GenBank/DDBJ databases">
        <title>The Genome Sequence of Bacteroides oleiciplenus YIT 12058.</title>
        <authorList>
            <consortium name="The Broad Institute Genome Sequencing Platform"/>
            <person name="Earl A."/>
            <person name="Ward D."/>
            <person name="Feldgarden M."/>
            <person name="Gevers D."/>
            <person name="Morotomi M."/>
            <person name="Walker B."/>
            <person name="Young S.K."/>
            <person name="Zeng Q."/>
            <person name="Gargeya S."/>
            <person name="Fitzgerald M."/>
            <person name="Haas B."/>
            <person name="Abouelleil A."/>
            <person name="Alvarado L."/>
            <person name="Arachchi H.M."/>
            <person name="Berlin A.M."/>
            <person name="Chapman S.B."/>
            <person name="Goldberg J."/>
            <person name="Griggs A."/>
            <person name="Gujja S."/>
            <person name="Hansen M."/>
            <person name="Howarth C."/>
            <person name="Imamovic A."/>
            <person name="Larimer J."/>
            <person name="McCowen C."/>
            <person name="Montmayeur A."/>
            <person name="Murphy C."/>
            <person name="Neiman D."/>
            <person name="Pearson M."/>
            <person name="Priest M."/>
            <person name="Roberts A."/>
            <person name="Saif S."/>
            <person name="Shea T."/>
            <person name="Sisk P."/>
            <person name="Sykes S."/>
            <person name="Wortman J."/>
            <person name="Nusbaum C."/>
            <person name="Birren B."/>
        </authorList>
    </citation>
    <scope>NUCLEOTIDE SEQUENCE [LARGE SCALE GENOMIC DNA]</scope>
    <source>
        <strain evidence="2 3">YIT 12058</strain>
    </source>
</reference>
<proteinExistence type="predicted"/>
<protein>
    <submittedName>
        <fullName evidence="2">Uncharacterized protein</fullName>
    </submittedName>
</protein>
<keyword evidence="1" id="KW-0472">Membrane</keyword>
<keyword evidence="1" id="KW-1133">Transmembrane helix</keyword>
<accession>K9DZB5</accession>
<keyword evidence="1" id="KW-0812">Transmembrane</keyword>
<evidence type="ECO:0000313" key="3">
    <source>
        <dbReference type="Proteomes" id="UP000009872"/>
    </source>
</evidence>
<feature type="transmembrane region" description="Helical" evidence="1">
    <location>
        <begin position="6"/>
        <end position="26"/>
    </location>
</feature>
<comment type="caution">
    <text evidence="2">The sequence shown here is derived from an EMBL/GenBank/DDBJ whole genome shotgun (WGS) entry which is preliminary data.</text>
</comment>
<evidence type="ECO:0000256" key="1">
    <source>
        <dbReference type="SAM" id="Phobius"/>
    </source>
</evidence>
<dbReference type="EMBL" id="ADLF01000009">
    <property type="protein sequence ID" value="EKU90324.1"/>
    <property type="molecule type" value="Genomic_DNA"/>
</dbReference>
<organism evidence="2 3">
    <name type="scientific">Bacteroides oleiciplenus YIT 12058</name>
    <dbReference type="NCBI Taxonomy" id="742727"/>
    <lineage>
        <taxon>Bacteria</taxon>
        <taxon>Pseudomonadati</taxon>
        <taxon>Bacteroidota</taxon>
        <taxon>Bacteroidia</taxon>
        <taxon>Bacteroidales</taxon>
        <taxon>Bacteroidaceae</taxon>
        <taxon>Bacteroides</taxon>
    </lineage>
</organism>
<dbReference type="eggNOG" id="ENOG5032NSS">
    <property type="taxonomic scope" value="Bacteria"/>
</dbReference>
<evidence type="ECO:0000313" key="2">
    <source>
        <dbReference type="EMBL" id="EKU90324.1"/>
    </source>
</evidence>
<name>K9DZB5_9BACE</name>
<gene>
    <name evidence="2" type="ORF">HMPREF9447_01742</name>
</gene>